<name>A0A1V6LW43_9FLAO</name>
<comment type="caution">
    <text evidence="1">The sequence shown here is derived from an EMBL/GenBank/DDBJ whole genome shotgun (WGS) entry which is preliminary data.</text>
</comment>
<dbReference type="Proteomes" id="UP000191680">
    <property type="component" value="Unassembled WGS sequence"/>
</dbReference>
<gene>
    <name evidence="1" type="ORF">BUL40_02280</name>
</gene>
<proteinExistence type="predicted"/>
<reference evidence="1 2" key="1">
    <citation type="submission" date="2016-12" db="EMBL/GenBank/DDBJ databases">
        <authorList>
            <person name="Song W.-J."/>
            <person name="Kurnit D.M."/>
        </authorList>
    </citation>
    <scope>NUCLEOTIDE SEQUENCE [LARGE SCALE GENOMIC DNA]</scope>
    <source>
        <strain evidence="1 2">HSG9</strain>
    </source>
</reference>
<keyword evidence="2" id="KW-1185">Reference proteome</keyword>
<protein>
    <recommendedName>
        <fullName evidence="3">Adhesin domain-containing protein</fullName>
    </recommendedName>
</protein>
<sequence length="205" mass="22392">MRSLLLFLICCIGHCYAQKVVQKSFASTDTKYFHVDASDCYAITVKTIEGNQAIVEGKIEGEYAKDLAIKLEEDGQNIFISAGFLPTFTAPNDKLSAHKVISISLQISLPKAQQIEIHGTNSNVTISGTFDKVNVVLADGDCNLNNVIGQVKVKTQKGSINVHKGRGTIAASSKYGKVFKEKELQGYSTFNLSSIEGDIWINRVD</sequence>
<evidence type="ECO:0000313" key="2">
    <source>
        <dbReference type="Proteomes" id="UP000191680"/>
    </source>
</evidence>
<accession>A0A1V6LW43</accession>
<evidence type="ECO:0000313" key="1">
    <source>
        <dbReference type="EMBL" id="OQD44402.1"/>
    </source>
</evidence>
<dbReference type="EMBL" id="MTBC01000001">
    <property type="protein sequence ID" value="OQD44402.1"/>
    <property type="molecule type" value="Genomic_DNA"/>
</dbReference>
<organism evidence="1 2">
    <name type="scientific">Croceivirga radicis</name>
    <dbReference type="NCBI Taxonomy" id="1929488"/>
    <lineage>
        <taxon>Bacteria</taxon>
        <taxon>Pseudomonadati</taxon>
        <taxon>Bacteroidota</taxon>
        <taxon>Flavobacteriia</taxon>
        <taxon>Flavobacteriales</taxon>
        <taxon>Flavobacteriaceae</taxon>
        <taxon>Croceivirga</taxon>
    </lineage>
</organism>
<dbReference type="AlphaFoldDB" id="A0A1V6LW43"/>
<evidence type="ECO:0008006" key="3">
    <source>
        <dbReference type="Google" id="ProtNLM"/>
    </source>
</evidence>